<name>A0A4P9VZP4_9FUNG</name>
<feature type="domain" description="GON" evidence="2">
    <location>
        <begin position="61"/>
        <end position="116"/>
    </location>
</feature>
<dbReference type="GO" id="GO:0004222">
    <property type="term" value="F:metalloendopeptidase activity"/>
    <property type="evidence" value="ECO:0007669"/>
    <property type="project" value="InterPro"/>
</dbReference>
<feature type="non-terminal residue" evidence="3">
    <location>
        <position position="1"/>
    </location>
</feature>
<keyword evidence="1" id="KW-0479">Metal-binding</keyword>
<accession>A0A4P9VZP4</accession>
<keyword evidence="4" id="KW-1185">Reference proteome</keyword>
<reference evidence="4" key="1">
    <citation type="journal article" date="2018" name="Nat. Microbiol.">
        <title>Leveraging single-cell genomics to expand the fungal tree of life.</title>
        <authorList>
            <person name="Ahrendt S.R."/>
            <person name="Quandt C.A."/>
            <person name="Ciobanu D."/>
            <person name="Clum A."/>
            <person name="Salamov A."/>
            <person name="Andreopoulos B."/>
            <person name="Cheng J.F."/>
            <person name="Woyke T."/>
            <person name="Pelin A."/>
            <person name="Henrissat B."/>
            <person name="Reynolds N.K."/>
            <person name="Benny G.L."/>
            <person name="Smith M.E."/>
            <person name="James T.Y."/>
            <person name="Grigoriev I.V."/>
        </authorList>
    </citation>
    <scope>NUCLEOTIDE SEQUENCE [LARGE SCALE GENOMIC DNA]</scope>
</reference>
<proteinExistence type="predicted"/>
<protein>
    <recommendedName>
        <fullName evidence="2">GON domain-containing protein</fullName>
    </recommendedName>
</protein>
<evidence type="ECO:0000256" key="1">
    <source>
        <dbReference type="ARBA" id="ARBA00022723"/>
    </source>
</evidence>
<sequence>ISISTVTASASTTTSTSTASITTTSVSTSTETATASITTTVTGTTTLTCDPTPAAYIPGPCAAIKKAHPASVDGNYVVTLPGTSKKVDVYCANFASGQPLEYVNLTASYSQNVDEYDDLVQLTFTKARVLLNNPNALYMDLLDLTFATASGFGTAPISLGEANSCSSNTIAESVIDLTGSSFTLVDTQFYPWGNLVSDSNLAVLSQCDDGLIPGAIVGPCSEFGGFGEIVEYVGPRNRLLQIAAA</sequence>
<gene>
    <name evidence="3" type="ORF">BDK51DRAFT_28362</name>
</gene>
<dbReference type="Proteomes" id="UP000269721">
    <property type="component" value="Unassembled WGS sequence"/>
</dbReference>
<dbReference type="AlphaFoldDB" id="A0A4P9VZP4"/>
<organism evidence="3 4">
    <name type="scientific">Blyttiomyces helicus</name>
    <dbReference type="NCBI Taxonomy" id="388810"/>
    <lineage>
        <taxon>Eukaryota</taxon>
        <taxon>Fungi</taxon>
        <taxon>Fungi incertae sedis</taxon>
        <taxon>Chytridiomycota</taxon>
        <taxon>Chytridiomycota incertae sedis</taxon>
        <taxon>Chytridiomycetes</taxon>
        <taxon>Chytridiomycetes incertae sedis</taxon>
        <taxon>Blyttiomyces</taxon>
    </lineage>
</organism>
<dbReference type="InterPro" id="IPR012314">
    <property type="entry name" value="Pept_M12B_GON-ADAMTSs"/>
</dbReference>
<evidence type="ECO:0000313" key="3">
    <source>
        <dbReference type="EMBL" id="RKO85254.1"/>
    </source>
</evidence>
<evidence type="ECO:0000259" key="2">
    <source>
        <dbReference type="Pfam" id="PF08685"/>
    </source>
</evidence>
<dbReference type="GO" id="GO:0008270">
    <property type="term" value="F:zinc ion binding"/>
    <property type="evidence" value="ECO:0007669"/>
    <property type="project" value="InterPro"/>
</dbReference>
<evidence type="ECO:0000313" key="4">
    <source>
        <dbReference type="Proteomes" id="UP000269721"/>
    </source>
</evidence>
<dbReference type="EMBL" id="KZ999258">
    <property type="protein sequence ID" value="RKO85254.1"/>
    <property type="molecule type" value="Genomic_DNA"/>
</dbReference>
<dbReference type="Pfam" id="PF08685">
    <property type="entry name" value="GON"/>
    <property type="match status" value="1"/>
</dbReference>